<comment type="caution">
    <text evidence="1">The sequence shown here is derived from an EMBL/GenBank/DDBJ whole genome shotgun (WGS) entry which is preliminary data.</text>
</comment>
<gene>
    <name evidence="1" type="ORF">DHETER_LOCUS4514</name>
</gene>
<organism evidence="1 2">
    <name type="scientific">Dentiscutata heterogama</name>
    <dbReference type="NCBI Taxonomy" id="1316150"/>
    <lineage>
        <taxon>Eukaryota</taxon>
        <taxon>Fungi</taxon>
        <taxon>Fungi incertae sedis</taxon>
        <taxon>Mucoromycota</taxon>
        <taxon>Glomeromycotina</taxon>
        <taxon>Glomeromycetes</taxon>
        <taxon>Diversisporales</taxon>
        <taxon>Gigasporaceae</taxon>
        <taxon>Dentiscutata</taxon>
    </lineage>
</organism>
<sequence length="61" mass="6995">MQLQHAIDHDKARKNDIYKFYTKIVSFCNEDGILVVSFPLVEDVEESLLVDPDNELAADEL</sequence>
<accession>A0ACA9LJS6</accession>
<evidence type="ECO:0000313" key="2">
    <source>
        <dbReference type="Proteomes" id="UP000789702"/>
    </source>
</evidence>
<dbReference type="Proteomes" id="UP000789702">
    <property type="component" value="Unassembled WGS sequence"/>
</dbReference>
<proteinExistence type="predicted"/>
<protein>
    <submittedName>
        <fullName evidence="1">15922_t:CDS:1</fullName>
    </submittedName>
</protein>
<evidence type="ECO:0000313" key="1">
    <source>
        <dbReference type="EMBL" id="CAG8534415.1"/>
    </source>
</evidence>
<keyword evidence="2" id="KW-1185">Reference proteome</keyword>
<reference evidence="1" key="1">
    <citation type="submission" date="2021-06" db="EMBL/GenBank/DDBJ databases">
        <authorList>
            <person name="Kallberg Y."/>
            <person name="Tangrot J."/>
            <person name="Rosling A."/>
        </authorList>
    </citation>
    <scope>NUCLEOTIDE SEQUENCE</scope>
    <source>
        <strain evidence="1">IL203A</strain>
    </source>
</reference>
<name>A0ACA9LJS6_9GLOM</name>
<dbReference type="EMBL" id="CAJVPU010004537">
    <property type="protein sequence ID" value="CAG8534415.1"/>
    <property type="molecule type" value="Genomic_DNA"/>
</dbReference>